<evidence type="ECO:0000313" key="4">
    <source>
        <dbReference type="EMBL" id="TPG60572.1"/>
    </source>
</evidence>
<dbReference type="InterPro" id="IPR008207">
    <property type="entry name" value="Sig_transdc_His_kin_Hpt_dom"/>
</dbReference>
<keyword evidence="5" id="KW-1185">Reference proteome</keyword>
<evidence type="ECO:0000256" key="2">
    <source>
        <dbReference type="PROSITE-ProRule" id="PRU00110"/>
    </source>
</evidence>
<organism evidence="4 5">
    <name type="scientific">Muricoccus nepalensis</name>
    <dbReference type="NCBI Taxonomy" id="1854500"/>
    <lineage>
        <taxon>Bacteria</taxon>
        <taxon>Pseudomonadati</taxon>
        <taxon>Pseudomonadota</taxon>
        <taxon>Alphaproteobacteria</taxon>
        <taxon>Acetobacterales</taxon>
        <taxon>Roseomonadaceae</taxon>
        <taxon>Muricoccus</taxon>
    </lineage>
</organism>
<dbReference type="SUPFAM" id="SSF47226">
    <property type="entry name" value="Histidine-containing phosphotransfer domain, HPT domain"/>
    <property type="match status" value="1"/>
</dbReference>
<feature type="domain" description="HPt" evidence="3">
    <location>
        <begin position="17"/>
        <end position="108"/>
    </location>
</feature>
<feature type="modified residue" description="Phosphohistidine" evidence="2">
    <location>
        <position position="56"/>
    </location>
</feature>
<reference evidence="4 5" key="1">
    <citation type="journal article" date="2019" name="Environ. Microbiol.">
        <title>Species interactions and distinct microbial communities in high Arctic permafrost affected cryosols are associated with the CH4 and CO2 gas fluxes.</title>
        <authorList>
            <person name="Altshuler I."/>
            <person name="Hamel J."/>
            <person name="Turney S."/>
            <person name="Magnuson E."/>
            <person name="Levesque R."/>
            <person name="Greer C."/>
            <person name="Whyte L.G."/>
        </authorList>
    </citation>
    <scope>NUCLEOTIDE SEQUENCE [LARGE SCALE GENOMIC DNA]</scope>
    <source>
        <strain evidence="4 5">S9.3B</strain>
    </source>
</reference>
<proteinExistence type="predicted"/>
<dbReference type="Gene3D" id="1.20.120.160">
    <property type="entry name" value="HPT domain"/>
    <property type="match status" value="1"/>
</dbReference>
<evidence type="ECO:0000313" key="5">
    <source>
        <dbReference type="Proteomes" id="UP000317078"/>
    </source>
</evidence>
<dbReference type="AlphaFoldDB" id="A0A502GG29"/>
<dbReference type="Proteomes" id="UP000317078">
    <property type="component" value="Unassembled WGS sequence"/>
</dbReference>
<keyword evidence="1" id="KW-0902">Two-component regulatory system</keyword>
<dbReference type="RefSeq" id="WP_140881501.1">
    <property type="nucleotide sequence ID" value="NZ_RCZP01000002.1"/>
</dbReference>
<dbReference type="InterPro" id="IPR036641">
    <property type="entry name" value="HPT_dom_sf"/>
</dbReference>
<protein>
    <recommendedName>
        <fullName evidence="3">HPt domain-containing protein</fullName>
    </recommendedName>
</protein>
<gene>
    <name evidence="4" type="ORF">EAH89_04225</name>
</gene>
<dbReference type="EMBL" id="RCZP01000002">
    <property type="protein sequence ID" value="TPG60572.1"/>
    <property type="molecule type" value="Genomic_DNA"/>
</dbReference>
<dbReference type="GO" id="GO:0004672">
    <property type="term" value="F:protein kinase activity"/>
    <property type="evidence" value="ECO:0007669"/>
    <property type="project" value="UniProtKB-ARBA"/>
</dbReference>
<evidence type="ECO:0000256" key="1">
    <source>
        <dbReference type="ARBA" id="ARBA00023012"/>
    </source>
</evidence>
<dbReference type="SMART" id="SM00073">
    <property type="entry name" value="HPT"/>
    <property type="match status" value="1"/>
</dbReference>
<accession>A0A502GG29</accession>
<keyword evidence="2" id="KW-0597">Phosphoprotein</keyword>
<dbReference type="GO" id="GO:0000160">
    <property type="term" value="P:phosphorelay signal transduction system"/>
    <property type="evidence" value="ECO:0007669"/>
    <property type="project" value="UniProtKB-KW"/>
</dbReference>
<dbReference type="OrthoDB" id="7276210at2"/>
<evidence type="ECO:0000259" key="3">
    <source>
        <dbReference type="PROSITE" id="PS50894"/>
    </source>
</evidence>
<comment type="caution">
    <text evidence="4">The sequence shown here is derived from an EMBL/GenBank/DDBJ whole genome shotgun (WGS) entry which is preliminary data.</text>
</comment>
<dbReference type="Pfam" id="PF01627">
    <property type="entry name" value="Hpt"/>
    <property type="match status" value="1"/>
</dbReference>
<sequence>MSAIDPQVAGQLAEELPHDVFVRIIHTFEQDLARLVRQMVDAARAGDADGYRRAAHSLAGAAGSIGAKTLESLARQAMCRDDRTPAQQMLLGIGAEATAALSELAVLARQSGTAA</sequence>
<name>A0A502GG29_9PROT</name>
<dbReference type="PROSITE" id="PS50894">
    <property type="entry name" value="HPT"/>
    <property type="match status" value="1"/>
</dbReference>